<reference evidence="1" key="1">
    <citation type="submission" date="2020-03" db="EMBL/GenBank/DDBJ databases">
        <title>The deep terrestrial virosphere.</title>
        <authorList>
            <person name="Holmfeldt K."/>
            <person name="Nilsson E."/>
            <person name="Simone D."/>
            <person name="Lopez-Fernandez M."/>
            <person name="Wu X."/>
            <person name="de Brujin I."/>
            <person name="Lundin D."/>
            <person name="Andersson A."/>
            <person name="Bertilsson S."/>
            <person name="Dopson M."/>
        </authorList>
    </citation>
    <scope>NUCLEOTIDE SEQUENCE</scope>
    <source>
        <strain evidence="1">TM448A00147</strain>
        <strain evidence="2">TM448B00305</strain>
    </source>
</reference>
<protein>
    <submittedName>
        <fullName evidence="1">Putative terminase</fullName>
    </submittedName>
</protein>
<dbReference type="Gene3D" id="3.30.420.240">
    <property type="match status" value="1"/>
</dbReference>
<evidence type="ECO:0000313" key="2">
    <source>
        <dbReference type="EMBL" id="QJH94938.1"/>
    </source>
</evidence>
<sequence>MTDLSAALQLAHHLVASQRSMLEVIRDQERILLGHGAPRITPFWGGCIEAVYGSECQRFVGEVGRRGGKSTTACRIAAAESTGRDWPIPYGDRGIFAIISASLPQARRRLKTCAQYLEALEIPFQPTADVVTLLDRPIDIAVYACNAIAVLGDTWIGCVFDEMAKWRDKAGGANPANEVIASARPSLSSMRRYGAREWWISSPWAEMGEHYSAAAQGTNSVQVVGQAPTWVANPDIFTEESTHLEEPDDLKWRREYAAIPMPRVMVGMLDSRQLKWLERPPEDELGDQIVAGADLGLRQDSSTLIAANRRLSHYYVRLVKEWRPAEGHPLVPSVICAEIAAQLKLHSACAVMADQHYRESLREPINKAGLILLDAPMVPADPITRLRALMQQGLVSVYCPEGGLRARLCAQIDSVQLVPTSTGLRVVYPREDGAHGDLVASLALCCWQQSGILAPVKAPEASEKVRYTRRIALEARKARKGRGEGTSRTFRFGGWKGKR</sequence>
<proteinExistence type="predicted"/>
<dbReference type="EMBL" id="MT143980">
    <property type="protein sequence ID" value="QJA44791.1"/>
    <property type="molecule type" value="Genomic_DNA"/>
</dbReference>
<dbReference type="EMBL" id="MT144608">
    <property type="protein sequence ID" value="QJH94938.1"/>
    <property type="molecule type" value="Genomic_DNA"/>
</dbReference>
<dbReference type="AlphaFoldDB" id="A0A6H1ZBI0"/>
<gene>
    <name evidence="1" type="ORF">TM448A00147_0050</name>
    <name evidence="2" type="ORF">TM448B00305_0059</name>
</gene>
<evidence type="ECO:0000313" key="1">
    <source>
        <dbReference type="EMBL" id="QJA44791.1"/>
    </source>
</evidence>
<name>A0A6H1ZBI0_9ZZZZ</name>
<organism evidence="1">
    <name type="scientific">viral metagenome</name>
    <dbReference type="NCBI Taxonomy" id="1070528"/>
    <lineage>
        <taxon>unclassified sequences</taxon>
        <taxon>metagenomes</taxon>
        <taxon>organismal metagenomes</taxon>
    </lineage>
</organism>
<accession>A0A6H1ZBI0</accession>
<dbReference type="Gene3D" id="3.40.50.300">
    <property type="entry name" value="P-loop containing nucleotide triphosphate hydrolases"/>
    <property type="match status" value="1"/>
</dbReference>
<dbReference type="InterPro" id="IPR027417">
    <property type="entry name" value="P-loop_NTPase"/>
</dbReference>